<evidence type="ECO:0000256" key="2">
    <source>
        <dbReference type="ARBA" id="ARBA00004138"/>
    </source>
</evidence>
<evidence type="ECO:0000256" key="4">
    <source>
        <dbReference type="ARBA" id="ARBA00022490"/>
    </source>
</evidence>
<dbReference type="InterPro" id="IPR052319">
    <property type="entry name" value="Centriolar_ciliogenesis_assoc"/>
</dbReference>
<dbReference type="PANTHER" id="PTHR34174:SF1">
    <property type="entry name" value="CENTRIOLAR AND CILIOGENESIS-ASSOCIATED PROTEIN HYLS1"/>
    <property type="match status" value="1"/>
</dbReference>
<comment type="caution">
    <text evidence="11">The sequence shown here is derived from an EMBL/GenBank/DDBJ whole genome shotgun (WGS) entry which is preliminary data.</text>
</comment>
<evidence type="ECO:0000259" key="9">
    <source>
        <dbReference type="Pfam" id="PF15311"/>
    </source>
</evidence>
<dbReference type="GO" id="GO:0005814">
    <property type="term" value="C:centriole"/>
    <property type="evidence" value="ECO:0007669"/>
    <property type="project" value="UniProtKB-SubCell"/>
</dbReference>
<dbReference type="GO" id="GO:0060271">
    <property type="term" value="P:cilium assembly"/>
    <property type="evidence" value="ECO:0007669"/>
    <property type="project" value="TreeGrafter"/>
</dbReference>
<evidence type="ECO:0000313" key="12">
    <source>
        <dbReference type="Proteomes" id="UP000682733"/>
    </source>
</evidence>
<gene>
    <name evidence="10" type="ORF">OVA965_LOCUS4169</name>
    <name evidence="11" type="ORF">TMI583_LOCUS4167</name>
</gene>
<name>A0A8S2GZZ0_9BILA</name>
<dbReference type="PANTHER" id="PTHR34174">
    <property type="entry name" value="HYDROLETHALUS SYNDROME PROTEIN 1"/>
    <property type="match status" value="1"/>
</dbReference>
<comment type="subcellular location">
    <subcellularLocation>
        <location evidence="2">Cell projection</location>
        <location evidence="2">Cilium</location>
    </subcellularLocation>
    <subcellularLocation>
        <location evidence="1">Cytoplasm</location>
        <location evidence="1">Cytoskeleton</location>
        <location evidence="1">Microtubule organizing center</location>
        <location evidence="1">Centrosome</location>
        <location evidence="1">Centriole</location>
    </subcellularLocation>
</comment>
<keyword evidence="7" id="KW-0966">Cell projection</keyword>
<evidence type="ECO:0000313" key="11">
    <source>
        <dbReference type="EMBL" id="CAF3574393.1"/>
    </source>
</evidence>
<dbReference type="EMBL" id="CAJNOK010001071">
    <property type="protein sequence ID" value="CAF0791747.1"/>
    <property type="molecule type" value="Genomic_DNA"/>
</dbReference>
<dbReference type="GO" id="GO:0097730">
    <property type="term" value="C:non-motile cilium"/>
    <property type="evidence" value="ECO:0007669"/>
    <property type="project" value="TreeGrafter"/>
</dbReference>
<proteinExistence type="inferred from homology"/>
<dbReference type="EMBL" id="CAJOBA010001071">
    <property type="protein sequence ID" value="CAF3574393.1"/>
    <property type="molecule type" value="Genomic_DNA"/>
</dbReference>
<accession>A0A8S2GZZ0</accession>
<keyword evidence="4" id="KW-0963">Cytoplasm</keyword>
<evidence type="ECO:0000256" key="3">
    <source>
        <dbReference type="ARBA" id="ARBA00010091"/>
    </source>
</evidence>
<feature type="region of interest" description="Disordered" evidence="8">
    <location>
        <begin position="129"/>
        <end position="168"/>
    </location>
</feature>
<evidence type="ECO:0000256" key="6">
    <source>
        <dbReference type="ARBA" id="ARBA00023212"/>
    </source>
</evidence>
<organism evidence="11 12">
    <name type="scientific">Didymodactylos carnosus</name>
    <dbReference type="NCBI Taxonomy" id="1234261"/>
    <lineage>
        <taxon>Eukaryota</taxon>
        <taxon>Metazoa</taxon>
        <taxon>Spiralia</taxon>
        <taxon>Gnathifera</taxon>
        <taxon>Rotifera</taxon>
        <taxon>Eurotatoria</taxon>
        <taxon>Bdelloidea</taxon>
        <taxon>Philodinida</taxon>
        <taxon>Philodinidae</taxon>
        <taxon>Didymodactylos</taxon>
    </lineage>
</organism>
<dbReference type="InterPro" id="IPR027918">
    <property type="entry name" value="HYLS1_C_dom"/>
</dbReference>
<keyword evidence="5" id="KW-0970">Cilium biogenesis/degradation</keyword>
<protein>
    <recommendedName>
        <fullName evidence="9">Centriolar and ciliogenesis-associated protein HYLS1 C-terminal domain-containing protein</fullName>
    </recommendedName>
</protein>
<keyword evidence="6" id="KW-0206">Cytoskeleton</keyword>
<sequence length="353" mass="40751">MTYRSNSTDNTLFSLEEIRQELARCGYDGVSKQTLLQFQKDLSNLAHNDKAKREQEKSIVISLVLSTIASKSGSFVLVKVDQKRNVQSNVDFTIHPINRQTQSDNEDNYNDVDDESLIDAINTQSITPRLSTSRTKQNYISNVNNDDDDDDDDNHSQSSQRIVRRKVLRHHNGAATVFDESRSETSSIIDTRDGDYLNHSLHSNNKFRNTCRIKNDNDDTRSDYSDQTCSSSNTVHAVKSFIRPSSSASSIRRSNSSFNNNSDSVQLYSYYKNQWQSQRAPGEKSHQSLRWSVRDQLLRRHDVPIKRKMPPRVNNYVVPTEKKRSSLRWEIRYALANPNKFSLQPFRNDDLIY</sequence>
<evidence type="ECO:0000256" key="8">
    <source>
        <dbReference type="SAM" id="MobiDB-lite"/>
    </source>
</evidence>
<evidence type="ECO:0000256" key="1">
    <source>
        <dbReference type="ARBA" id="ARBA00004114"/>
    </source>
</evidence>
<evidence type="ECO:0000313" key="10">
    <source>
        <dbReference type="EMBL" id="CAF0791747.1"/>
    </source>
</evidence>
<dbReference type="Pfam" id="PF15311">
    <property type="entry name" value="HYLS1_C"/>
    <property type="match status" value="1"/>
</dbReference>
<evidence type="ECO:0000256" key="7">
    <source>
        <dbReference type="ARBA" id="ARBA00023273"/>
    </source>
</evidence>
<dbReference type="Proteomes" id="UP000677228">
    <property type="component" value="Unassembled WGS sequence"/>
</dbReference>
<feature type="compositionally biased region" description="Polar residues" evidence="8">
    <location>
        <begin position="129"/>
        <end position="143"/>
    </location>
</feature>
<dbReference type="AlphaFoldDB" id="A0A8S2GZZ0"/>
<comment type="similarity">
    <text evidence="3">Belongs to the HYLS1 family.</text>
</comment>
<feature type="domain" description="Centriolar and ciliogenesis-associated protein HYLS1 C-terminal" evidence="9">
    <location>
        <begin position="259"/>
        <end position="336"/>
    </location>
</feature>
<reference evidence="11" key="1">
    <citation type="submission" date="2021-02" db="EMBL/GenBank/DDBJ databases">
        <authorList>
            <person name="Nowell W R."/>
        </authorList>
    </citation>
    <scope>NUCLEOTIDE SEQUENCE</scope>
</reference>
<dbReference type="Proteomes" id="UP000682733">
    <property type="component" value="Unassembled WGS sequence"/>
</dbReference>
<evidence type="ECO:0000256" key="5">
    <source>
        <dbReference type="ARBA" id="ARBA00022794"/>
    </source>
</evidence>